<dbReference type="AlphaFoldDB" id="X0VFZ4"/>
<dbReference type="EMBL" id="BARS01039286">
    <property type="protein sequence ID" value="GAG17204.1"/>
    <property type="molecule type" value="Genomic_DNA"/>
</dbReference>
<name>X0VFZ4_9ZZZZ</name>
<proteinExistence type="predicted"/>
<protein>
    <submittedName>
        <fullName evidence="1">Uncharacterized protein</fullName>
    </submittedName>
</protein>
<sequence length="60" mass="6637">MSITTPERPPLTEEREAHILLREPEVLASHLHNMLFLDEGEEGPAGPLLARAREALAGRP</sequence>
<gene>
    <name evidence="1" type="ORF">S01H1_60007</name>
</gene>
<accession>X0VFZ4</accession>
<evidence type="ECO:0000313" key="1">
    <source>
        <dbReference type="EMBL" id="GAG17204.1"/>
    </source>
</evidence>
<feature type="non-terminal residue" evidence="1">
    <location>
        <position position="60"/>
    </location>
</feature>
<reference evidence="1" key="1">
    <citation type="journal article" date="2014" name="Front. Microbiol.">
        <title>High frequency of phylogenetically diverse reductive dehalogenase-homologous genes in deep subseafloor sedimentary metagenomes.</title>
        <authorList>
            <person name="Kawai M."/>
            <person name="Futagami T."/>
            <person name="Toyoda A."/>
            <person name="Takaki Y."/>
            <person name="Nishi S."/>
            <person name="Hori S."/>
            <person name="Arai W."/>
            <person name="Tsubouchi T."/>
            <person name="Morono Y."/>
            <person name="Uchiyama I."/>
            <person name="Ito T."/>
            <person name="Fujiyama A."/>
            <person name="Inagaki F."/>
            <person name="Takami H."/>
        </authorList>
    </citation>
    <scope>NUCLEOTIDE SEQUENCE</scope>
    <source>
        <strain evidence="1">Expedition CK06-06</strain>
    </source>
</reference>
<comment type="caution">
    <text evidence="1">The sequence shown here is derived from an EMBL/GenBank/DDBJ whole genome shotgun (WGS) entry which is preliminary data.</text>
</comment>
<organism evidence="1">
    <name type="scientific">marine sediment metagenome</name>
    <dbReference type="NCBI Taxonomy" id="412755"/>
    <lineage>
        <taxon>unclassified sequences</taxon>
        <taxon>metagenomes</taxon>
        <taxon>ecological metagenomes</taxon>
    </lineage>
</organism>